<dbReference type="Pfam" id="PF01497">
    <property type="entry name" value="Peripla_BP_2"/>
    <property type="match status" value="1"/>
</dbReference>
<dbReference type="InterPro" id="IPR050902">
    <property type="entry name" value="ABC_Transporter_SBP"/>
</dbReference>
<evidence type="ECO:0000259" key="6">
    <source>
        <dbReference type="PROSITE" id="PS50983"/>
    </source>
</evidence>
<sequence length="323" mass="35566">MKKLLSLLFAVLLTISGLAGCSDQSAKQEENQSSDQSAQPTDENAFPVTITDALDHEVTIEETPKRIVSLIPSNTEVIYELGLEKEIVGVSDFDNYPKEVSDKEKVGGQEINVEKIISLNPDLVLAHESGAQLASEALQQLRDSGIAVIVVNEAANFEEVYDSITMIGKATGKADKASETINDMKKQVEEVKKKVAEVDEQKSVFVEVSPEPEIYTPGKNTFMHEMLQIINAINASADIDGWAKIDQETIIDKNPDVIITTYGYYTENPKQQVLNREGWSKVTAVESDQVHDVHSDLVTRSGPRLVEGVEQLAKAVYPEVFSE</sequence>
<dbReference type="InterPro" id="IPR054828">
    <property type="entry name" value="Vit_B12_bind_prot"/>
</dbReference>
<evidence type="ECO:0000256" key="3">
    <source>
        <dbReference type="SAM" id="Coils"/>
    </source>
</evidence>
<feature type="signal peptide" evidence="5">
    <location>
        <begin position="1"/>
        <end position="19"/>
    </location>
</feature>
<feature type="region of interest" description="Disordered" evidence="4">
    <location>
        <begin position="26"/>
        <end position="45"/>
    </location>
</feature>
<evidence type="ECO:0000313" key="7">
    <source>
        <dbReference type="EMBL" id="MCF6137468.1"/>
    </source>
</evidence>
<comment type="similarity">
    <text evidence="1">Belongs to the bacterial solute-binding protein 8 family.</text>
</comment>
<evidence type="ECO:0000256" key="1">
    <source>
        <dbReference type="ARBA" id="ARBA00008814"/>
    </source>
</evidence>
<keyword evidence="8" id="KW-1185">Reference proteome</keyword>
<dbReference type="Proteomes" id="UP001649381">
    <property type="component" value="Unassembled WGS sequence"/>
</dbReference>
<reference evidence="7 8" key="1">
    <citation type="submission" date="2022-01" db="EMBL/GenBank/DDBJ databases">
        <title>Alkalihalobacillus sp. EGI L200015, a novel bacterium isolated from a salt lake sediment.</title>
        <authorList>
            <person name="Gao L."/>
            <person name="Fang B.-Z."/>
            <person name="Li W.-J."/>
        </authorList>
    </citation>
    <scope>NUCLEOTIDE SEQUENCE [LARGE SCALE GENOMIC DNA]</scope>
    <source>
        <strain evidence="7 8">KCTC 12718</strain>
    </source>
</reference>
<comment type="caution">
    <text evidence="7">The sequence shown here is derived from an EMBL/GenBank/DDBJ whole genome shotgun (WGS) entry which is preliminary data.</text>
</comment>
<evidence type="ECO:0000313" key="8">
    <source>
        <dbReference type="Proteomes" id="UP001649381"/>
    </source>
</evidence>
<gene>
    <name evidence="7" type="ORF">L2716_06975</name>
</gene>
<dbReference type="PROSITE" id="PS50983">
    <property type="entry name" value="FE_B12_PBP"/>
    <property type="match status" value="1"/>
</dbReference>
<dbReference type="Gene3D" id="3.40.50.1980">
    <property type="entry name" value="Nitrogenase molybdenum iron protein domain"/>
    <property type="match status" value="2"/>
</dbReference>
<organism evidence="7 8">
    <name type="scientific">Pseudalkalibacillus berkeleyi</name>
    <dbReference type="NCBI Taxonomy" id="1069813"/>
    <lineage>
        <taxon>Bacteria</taxon>
        <taxon>Bacillati</taxon>
        <taxon>Bacillota</taxon>
        <taxon>Bacilli</taxon>
        <taxon>Bacillales</taxon>
        <taxon>Fictibacillaceae</taxon>
        <taxon>Pseudalkalibacillus</taxon>
    </lineage>
</organism>
<evidence type="ECO:0000256" key="5">
    <source>
        <dbReference type="SAM" id="SignalP"/>
    </source>
</evidence>
<dbReference type="PANTHER" id="PTHR30535:SF34">
    <property type="entry name" value="MOLYBDATE-BINDING PROTEIN MOLA"/>
    <property type="match status" value="1"/>
</dbReference>
<dbReference type="RefSeq" id="WP_236333090.1">
    <property type="nucleotide sequence ID" value="NZ_JAKIJS010000001.1"/>
</dbReference>
<keyword evidence="2 5" id="KW-0732">Signal</keyword>
<dbReference type="PROSITE" id="PS51257">
    <property type="entry name" value="PROKAR_LIPOPROTEIN"/>
    <property type="match status" value="1"/>
</dbReference>
<dbReference type="EMBL" id="JAKIJS010000001">
    <property type="protein sequence ID" value="MCF6137468.1"/>
    <property type="molecule type" value="Genomic_DNA"/>
</dbReference>
<feature type="compositionally biased region" description="Polar residues" evidence="4">
    <location>
        <begin position="31"/>
        <end position="42"/>
    </location>
</feature>
<feature type="domain" description="Fe/B12 periplasmic-binding" evidence="6">
    <location>
        <begin position="66"/>
        <end position="320"/>
    </location>
</feature>
<proteinExistence type="inferred from homology"/>
<feature type="coiled-coil region" evidence="3">
    <location>
        <begin position="174"/>
        <end position="201"/>
    </location>
</feature>
<evidence type="ECO:0000256" key="2">
    <source>
        <dbReference type="ARBA" id="ARBA00022729"/>
    </source>
</evidence>
<dbReference type="PANTHER" id="PTHR30535">
    <property type="entry name" value="VITAMIN B12-BINDING PROTEIN"/>
    <property type="match status" value="1"/>
</dbReference>
<dbReference type="NCBIfam" id="NF038402">
    <property type="entry name" value="TroA_like"/>
    <property type="match status" value="1"/>
</dbReference>
<accession>A0ABS9H116</accession>
<keyword evidence="3" id="KW-0175">Coiled coil</keyword>
<name>A0ABS9H116_9BACL</name>
<evidence type="ECO:0000256" key="4">
    <source>
        <dbReference type="SAM" id="MobiDB-lite"/>
    </source>
</evidence>
<feature type="chain" id="PRO_5045763660" evidence="5">
    <location>
        <begin position="20"/>
        <end position="323"/>
    </location>
</feature>
<dbReference type="SUPFAM" id="SSF53807">
    <property type="entry name" value="Helical backbone' metal receptor"/>
    <property type="match status" value="1"/>
</dbReference>
<dbReference type="InterPro" id="IPR002491">
    <property type="entry name" value="ABC_transptr_periplasmic_BD"/>
</dbReference>
<dbReference type="CDD" id="cd01143">
    <property type="entry name" value="YvrC"/>
    <property type="match status" value="1"/>
</dbReference>
<protein>
    <submittedName>
        <fullName evidence="7">ABC transporter substrate-binding protein</fullName>
    </submittedName>
</protein>